<evidence type="ECO:0000313" key="1">
    <source>
        <dbReference type="EMBL" id="GBM24416.1"/>
    </source>
</evidence>
<protein>
    <submittedName>
        <fullName evidence="1">Uncharacterized protein</fullName>
    </submittedName>
</protein>
<sequence>MKCFNSNHHVRIAGRLVLKPLIPKRVHLTLTSLVLSEKRWISKVSIPFFYKETLRSRVLLVPPPPFLPPHFLPTPLLTPHFRYPPFLPSYFFESETEPPVPICECRHSDAQLMIQSLPGREIIPEWQKIWFYDSVFEHLLPVKNKIYLYSTKHQGSN</sequence>
<dbReference type="EMBL" id="BGPR01000518">
    <property type="protein sequence ID" value="GBM24416.1"/>
    <property type="molecule type" value="Genomic_DNA"/>
</dbReference>
<keyword evidence="2" id="KW-1185">Reference proteome</keyword>
<comment type="caution">
    <text evidence="1">The sequence shown here is derived from an EMBL/GenBank/DDBJ whole genome shotgun (WGS) entry which is preliminary data.</text>
</comment>
<dbReference type="Proteomes" id="UP000499080">
    <property type="component" value="Unassembled WGS sequence"/>
</dbReference>
<organism evidence="1 2">
    <name type="scientific">Araneus ventricosus</name>
    <name type="common">Orbweaver spider</name>
    <name type="synonym">Epeira ventricosa</name>
    <dbReference type="NCBI Taxonomy" id="182803"/>
    <lineage>
        <taxon>Eukaryota</taxon>
        <taxon>Metazoa</taxon>
        <taxon>Ecdysozoa</taxon>
        <taxon>Arthropoda</taxon>
        <taxon>Chelicerata</taxon>
        <taxon>Arachnida</taxon>
        <taxon>Araneae</taxon>
        <taxon>Araneomorphae</taxon>
        <taxon>Entelegynae</taxon>
        <taxon>Araneoidea</taxon>
        <taxon>Araneidae</taxon>
        <taxon>Araneus</taxon>
    </lineage>
</organism>
<evidence type="ECO:0000313" key="2">
    <source>
        <dbReference type="Proteomes" id="UP000499080"/>
    </source>
</evidence>
<reference evidence="1 2" key="1">
    <citation type="journal article" date="2019" name="Sci. Rep.">
        <title>Orb-weaving spider Araneus ventricosus genome elucidates the spidroin gene catalogue.</title>
        <authorList>
            <person name="Kono N."/>
            <person name="Nakamura H."/>
            <person name="Ohtoshi R."/>
            <person name="Moran D.A.P."/>
            <person name="Shinohara A."/>
            <person name="Yoshida Y."/>
            <person name="Fujiwara M."/>
            <person name="Mori M."/>
            <person name="Tomita M."/>
            <person name="Arakawa K."/>
        </authorList>
    </citation>
    <scope>NUCLEOTIDE SEQUENCE [LARGE SCALE GENOMIC DNA]</scope>
</reference>
<dbReference type="AlphaFoldDB" id="A0A4Y2E7W8"/>
<name>A0A4Y2E7W8_ARAVE</name>
<gene>
    <name evidence="1" type="ORF">AVEN_76149_1</name>
</gene>
<proteinExistence type="predicted"/>
<accession>A0A4Y2E7W8</accession>